<proteinExistence type="predicted"/>
<evidence type="ECO:0000313" key="2">
    <source>
        <dbReference type="Proteomes" id="UP000192472"/>
    </source>
</evidence>
<keyword evidence="1" id="KW-0456">Lyase</keyword>
<name>A0A1W2G705_REIFA</name>
<dbReference type="InterPro" id="IPR043131">
    <property type="entry name" value="BCAT-like_N"/>
</dbReference>
<accession>A0A1W2G705</accession>
<dbReference type="RefSeq" id="WP_084370897.1">
    <property type="nucleotide sequence ID" value="NZ_FWYF01000001.1"/>
</dbReference>
<dbReference type="Gene3D" id="3.20.10.10">
    <property type="entry name" value="D-amino Acid Aminotransferase, subunit A, domain 2"/>
    <property type="match status" value="1"/>
</dbReference>
<dbReference type="Pfam" id="PF01063">
    <property type="entry name" value="Aminotran_4"/>
    <property type="match status" value="1"/>
</dbReference>
<dbReference type="GO" id="GO:0016829">
    <property type="term" value="F:lyase activity"/>
    <property type="evidence" value="ECO:0007669"/>
    <property type="project" value="UniProtKB-KW"/>
</dbReference>
<dbReference type="OrthoDB" id="1148709at2"/>
<protein>
    <submittedName>
        <fullName evidence="1">4-amino-4-deoxychorismate lyase</fullName>
    </submittedName>
</protein>
<dbReference type="InterPro" id="IPR043132">
    <property type="entry name" value="BCAT-like_C"/>
</dbReference>
<evidence type="ECO:0000313" key="1">
    <source>
        <dbReference type="EMBL" id="SMD32222.1"/>
    </source>
</evidence>
<dbReference type="STRING" id="692418.SAMN04488029_0565"/>
<dbReference type="InterPro" id="IPR036038">
    <property type="entry name" value="Aminotransferase-like"/>
</dbReference>
<dbReference type="InterPro" id="IPR001544">
    <property type="entry name" value="Aminotrans_IV"/>
</dbReference>
<gene>
    <name evidence="1" type="ORF">SAMN04488029_0565</name>
</gene>
<dbReference type="Proteomes" id="UP000192472">
    <property type="component" value="Unassembled WGS sequence"/>
</dbReference>
<keyword evidence="2" id="KW-1185">Reference proteome</keyword>
<sequence length="197" mass="23065">MCLFIESICCVDGELQLLDLHQARVNRTFFTNFGLLAKPFKLTKIIKQIPTNGKYKCRVVYDQNHSDFEFEPYKTPKIESLQIIDGGSIDYRFKYEDRKALDQLYKYRDGRDDIIIVKDGLVTDSYYANLAFFDGEEWWTPEKPLLEGVQRQSLLDQGLLHKAIIKTKELHKYRRVSLINAMLGLDEIEVPIQAIMY</sequence>
<dbReference type="AlphaFoldDB" id="A0A1W2G705"/>
<dbReference type="Gene3D" id="3.30.470.10">
    <property type="match status" value="1"/>
</dbReference>
<organism evidence="1 2">
    <name type="scientific">Reichenbachiella faecimaris</name>
    <dbReference type="NCBI Taxonomy" id="692418"/>
    <lineage>
        <taxon>Bacteria</taxon>
        <taxon>Pseudomonadati</taxon>
        <taxon>Bacteroidota</taxon>
        <taxon>Cytophagia</taxon>
        <taxon>Cytophagales</taxon>
        <taxon>Reichenbachiellaceae</taxon>
        <taxon>Reichenbachiella</taxon>
    </lineage>
</organism>
<reference evidence="1 2" key="1">
    <citation type="submission" date="2017-04" db="EMBL/GenBank/DDBJ databases">
        <authorList>
            <person name="Afonso C.L."/>
            <person name="Miller P.J."/>
            <person name="Scott M.A."/>
            <person name="Spackman E."/>
            <person name="Goraichik I."/>
            <person name="Dimitrov K.M."/>
            <person name="Suarez D.L."/>
            <person name="Swayne D.E."/>
        </authorList>
    </citation>
    <scope>NUCLEOTIDE SEQUENCE [LARGE SCALE GENOMIC DNA]</scope>
    <source>
        <strain evidence="1 2">DSM 26133</strain>
    </source>
</reference>
<dbReference type="EMBL" id="FWYF01000001">
    <property type="protein sequence ID" value="SMD32222.1"/>
    <property type="molecule type" value="Genomic_DNA"/>
</dbReference>
<dbReference type="SUPFAM" id="SSF56752">
    <property type="entry name" value="D-aminoacid aminotransferase-like PLP-dependent enzymes"/>
    <property type="match status" value="1"/>
</dbReference>